<organism evidence="1 2">
    <name type="scientific">Saccharothrix xinjiangensis</name>
    <dbReference type="NCBI Taxonomy" id="204798"/>
    <lineage>
        <taxon>Bacteria</taxon>
        <taxon>Bacillati</taxon>
        <taxon>Actinomycetota</taxon>
        <taxon>Actinomycetes</taxon>
        <taxon>Pseudonocardiales</taxon>
        <taxon>Pseudonocardiaceae</taxon>
        <taxon>Saccharothrix</taxon>
    </lineage>
</organism>
<gene>
    <name evidence="1" type="ORF">ACFPFM_07690</name>
</gene>
<name>A0ABV9XWN4_9PSEU</name>
<reference evidence="2" key="1">
    <citation type="journal article" date="2019" name="Int. J. Syst. Evol. Microbiol.">
        <title>The Global Catalogue of Microorganisms (GCM) 10K type strain sequencing project: providing services to taxonomists for standard genome sequencing and annotation.</title>
        <authorList>
            <consortium name="The Broad Institute Genomics Platform"/>
            <consortium name="The Broad Institute Genome Sequencing Center for Infectious Disease"/>
            <person name="Wu L."/>
            <person name="Ma J."/>
        </authorList>
    </citation>
    <scope>NUCLEOTIDE SEQUENCE [LARGE SCALE GENOMIC DNA]</scope>
    <source>
        <strain evidence="2">KCTC 12848</strain>
    </source>
</reference>
<sequence length="203" mass="21755">MRIAFTRVERIGDQWHAHRETTYGTGITEHGVHVFPVDILEWRAAEYGFDPADIDTLLDIVLCEPYLTAQDWAMGAGLIDAPDIATARRDHVARCAAAKLRNRISTRPGTTTGFSGSATTAGIGSGVGVGAKPTVGHPLDPVRQAPGIDVAVMAAKAEHVGLLRAIHVQVRRAQAAEVQLPRITRVRRALDLERAGLFGGPTA</sequence>
<protein>
    <submittedName>
        <fullName evidence="1">Uncharacterized protein</fullName>
    </submittedName>
</protein>
<comment type="caution">
    <text evidence="1">The sequence shown here is derived from an EMBL/GenBank/DDBJ whole genome shotgun (WGS) entry which is preliminary data.</text>
</comment>
<dbReference type="EMBL" id="JBHSJB010000007">
    <property type="protein sequence ID" value="MFC5053639.1"/>
    <property type="molecule type" value="Genomic_DNA"/>
</dbReference>
<keyword evidence="2" id="KW-1185">Reference proteome</keyword>
<dbReference type="Proteomes" id="UP001595833">
    <property type="component" value="Unassembled WGS sequence"/>
</dbReference>
<proteinExistence type="predicted"/>
<evidence type="ECO:0000313" key="2">
    <source>
        <dbReference type="Proteomes" id="UP001595833"/>
    </source>
</evidence>
<dbReference type="RefSeq" id="WP_344036502.1">
    <property type="nucleotide sequence ID" value="NZ_BAAAKE010000005.1"/>
</dbReference>
<accession>A0ABV9XWN4</accession>
<evidence type="ECO:0000313" key="1">
    <source>
        <dbReference type="EMBL" id="MFC5053639.1"/>
    </source>
</evidence>